<keyword evidence="4 5" id="KW-0067">ATP-binding</keyword>
<dbReference type="InterPro" id="IPR052032">
    <property type="entry name" value="ATP-dep_AA_Ligase"/>
</dbReference>
<gene>
    <name evidence="7" type="ORF">TU94_04915</name>
</gene>
<keyword evidence="3 5" id="KW-0547">Nucleotide-binding</keyword>
<dbReference type="KEGG" id="scw:TU94_04915"/>
<evidence type="ECO:0000256" key="1">
    <source>
        <dbReference type="ARBA" id="ARBA00001936"/>
    </source>
</evidence>
<dbReference type="EMBL" id="CP010849">
    <property type="protein sequence ID" value="AJP00911.1"/>
    <property type="molecule type" value="Genomic_DNA"/>
</dbReference>
<dbReference type="GO" id="GO:0046872">
    <property type="term" value="F:metal ion binding"/>
    <property type="evidence" value="ECO:0007669"/>
    <property type="project" value="InterPro"/>
</dbReference>
<evidence type="ECO:0000259" key="6">
    <source>
        <dbReference type="PROSITE" id="PS50975"/>
    </source>
</evidence>
<evidence type="ECO:0000313" key="8">
    <source>
        <dbReference type="Proteomes" id="UP000032234"/>
    </source>
</evidence>
<comment type="cofactor">
    <cofactor evidence="1">
        <name>Mn(2+)</name>
        <dbReference type="ChEBI" id="CHEBI:29035"/>
    </cofactor>
</comment>
<dbReference type="InterPro" id="IPR020561">
    <property type="entry name" value="PRibGlycinamid_synth_ATP-grasp"/>
</dbReference>
<feature type="domain" description="ATP-grasp" evidence="6">
    <location>
        <begin position="111"/>
        <end position="310"/>
    </location>
</feature>
<dbReference type="PANTHER" id="PTHR43585:SF2">
    <property type="entry name" value="ATP-GRASP ENZYME FSQD"/>
    <property type="match status" value="1"/>
</dbReference>
<evidence type="ECO:0000256" key="2">
    <source>
        <dbReference type="ARBA" id="ARBA00022598"/>
    </source>
</evidence>
<accession>A0A0C5GA08</accession>
<dbReference type="GO" id="GO:0016874">
    <property type="term" value="F:ligase activity"/>
    <property type="evidence" value="ECO:0007669"/>
    <property type="project" value="UniProtKB-KW"/>
</dbReference>
<dbReference type="PROSITE" id="PS50975">
    <property type="entry name" value="ATP_GRASP"/>
    <property type="match status" value="1"/>
</dbReference>
<protein>
    <recommendedName>
        <fullName evidence="6">ATP-grasp domain-containing protein</fullName>
    </recommendedName>
</protein>
<reference evidence="7 8" key="1">
    <citation type="submission" date="2015-02" db="EMBL/GenBank/DDBJ databases">
        <title>Genome sequence of thermotolerant Streptomyces cyaneogriseus subsp. Noncyanogenus NMWT1, the producer of nematocidal antibiotics nemadectin.</title>
        <authorList>
            <person name="Wang H."/>
            <person name="Li C."/>
            <person name="Xiang W."/>
            <person name="Wang X."/>
        </authorList>
    </citation>
    <scope>NUCLEOTIDE SEQUENCE [LARGE SCALE GENOMIC DNA]</scope>
    <source>
        <strain evidence="7 8">NMWT 1</strain>
    </source>
</reference>
<organism evidence="7 8">
    <name type="scientific">Streptomyces cyaneogriseus subsp. noncyanogenus</name>
    <dbReference type="NCBI Taxonomy" id="477245"/>
    <lineage>
        <taxon>Bacteria</taxon>
        <taxon>Bacillati</taxon>
        <taxon>Actinomycetota</taxon>
        <taxon>Actinomycetes</taxon>
        <taxon>Kitasatosporales</taxon>
        <taxon>Streptomycetaceae</taxon>
        <taxon>Streptomyces</taxon>
    </lineage>
</organism>
<dbReference type="STRING" id="477245.TU94_04915"/>
<evidence type="ECO:0000256" key="3">
    <source>
        <dbReference type="ARBA" id="ARBA00022741"/>
    </source>
</evidence>
<dbReference type="PANTHER" id="PTHR43585">
    <property type="entry name" value="FUMIPYRROLE BIOSYNTHESIS PROTEIN C"/>
    <property type="match status" value="1"/>
</dbReference>
<sequence length="411" mass="44736">MRIAVVDGFSAGRLLVQELNRLGAECVHLKTKPDFRESYTRGFDPDAYIRDLGHVDDIGKAAAALGELGVDRVIAGAESGVVFADTLAHHMGLPHNRIDTVRARRDKAEMARCVREAGLAAPWGARVTTADAAVAGFEENGGRAVVVKPLASAATDGVHVCRTAGQVRRYAEEILAGDDCFGDPNHALLVQEHLDGQEYIVNTVTAGGLHKVVDVWRCVKISGPGGEPVYDYHEPVRRGDPRGEEVVRYTQQAVTALGIVDGAAHTEVMLTARGPVLIETGARLMGSTQPWLHAEYSGTSHVHLLALALTDPEAFARFPDDDIRWSRQIRQVYLNNKRAGHCRSERWRQALASLETCAGIGAALTPGEPVPRTVDLATVPGYVYLVAETIEPILRDYRAIRAWEETDLYLS</sequence>
<dbReference type="Gene3D" id="3.30.470.20">
    <property type="entry name" value="ATP-grasp fold, B domain"/>
    <property type="match status" value="1"/>
</dbReference>
<dbReference type="InterPro" id="IPR011761">
    <property type="entry name" value="ATP-grasp"/>
</dbReference>
<dbReference type="Proteomes" id="UP000032234">
    <property type="component" value="Chromosome"/>
</dbReference>
<name>A0A0C5GA08_9ACTN</name>
<evidence type="ECO:0000313" key="7">
    <source>
        <dbReference type="EMBL" id="AJP00911.1"/>
    </source>
</evidence>
<keyword evidence="8" id="KW-1185">Reference proteome</keyword>
<dbReference type="AlphaFoldDB" id="A0A0C5GA08"/>
<dbReference type="HOGENOM" id="CLU_029016_3_1_11"/>
<keyword evidence="2" id="KW-0436">Ligase</keyword>
<dbReference type="GO" id="GO:0005524">
    <property type="term" value="F:ATP binding"/>
    <property type="evidence" value="ECO:0007669"/>
    <property type="project" value="UniProtKB-UniRule"/>
</dbReference>
<dbReference type="PATRIC" id="fig|477245.3.peg.1080"/>
<dbReference type="OrthoDB" id="24041at2"/>
<proteinExistence type="predicted"/>
<evidence type="ECO:0000256" key="4">
    <source>
        <dbReference type="ARBA" id="ARBA00022840"/>
    </source>
</evidence>
<dbReference type="Pfam" id="PF01071">
    <property type="entry name" value="GARS_A"/>
    <property type="match status" value="1"/>
</dbReference>
<dbReference type="SUPFAM" id="SSF56059">
    <property type="entry name" value="Glutathione synthetase ATP-binding domain-like"/>
    <property type="match status" value="1"/>
</dbReference>
<evidence type="ECO:0000256" key="5">
    <source>
        <dbReference type="PROSITE-ProRule" id="PRU00409"/>
    </source>
</evidence>
<dbReference type="RefSeq" id="WP_044379606.1">
    <property type="nucleotide sequence ID" value="NZ_CP010849.1"/>
</dbReference>
<dbReference type="NCBIfam" id="NF005543">
    <property type="entry name" value="PRK07206.1"/>
    <property type="match status" value="1"/>
</dbReference>